<comment type="subcellular location">
    <subcellularLocation>
        <location evidence="1">Membrane</location>
        <topology evidence="1">Multi-pass membrane protein</topology>
    </subcellularLocation>
</comment>
<evidence type="ECO:0000256" key="3">
    <source>
        <dbReference type="ARBA" id="ARBA00022692"/>
    </source>
</evidence>
<dbReference type="PANTHER" id="PTHR19432">
    <property type="entry name" value="SUGAR TRANSPORTER"/>
    <property type="match status" value="1"/>
</dbReference>
<dbReference type="SUPFAM" id="SSF103473">
    <property type="entry name" value="MFS general substrate transporter"/>
    <property type="match status" value="1"/>
</dbReference>
<name>A0A484BDV4_DRONA</name>
<evidence type="ECO:0000313" key="8">
    <source>
        <dbReference type="Proteomes" id="UP000295192"/>
    </source>
</evidence>
<feature type="transmembrane region" description="Helical" evidence="6">
    <location>
        <begin position="106"/>
        <end position="127"/>
    </location>
</feature>
<comment type="caution">
    <text evidence="7">The sequence shown here is derived from an EMBL/GenBank/DDBJ whole genome shotgun (WGS) entry which is preliminary data.</text>
</comment>
<feature type="transmembrane region" description="Helical" evidence="6">
    <location>
        <begin position="188"/>
        <end position="207"/>
    </location>
</feature>
<protein>
    <recommendedName>
        <fullName evidence="9">Major facilitator superfamily (MFS) profile domain-containing protein</fullName>
    </recommendedName>
</protein>
<evidence type="ECO:0008006" key="9">
    <source>
        <dbReference type="Google" id="ProtNLM"/>
    </source>
</evidence>
<evidence type="ECO:0000256" key="4">
    <source>
        <dbReference type="ARBA" id="ARBA00022989"/>
    </source>
</evidence>
<keyword evidence="3 6" id="KW-0812">Transmembrane</keyword>
<dbReference type="AlphaFoldDB" id="A0A484BDV4"/>
<feature type="transmembrane region" description="Helical" evidence="6">
    <location>
        <begin position="139"/>
        <end position="157"/>
    </location>
</feature>
<keyword evidence="2" id="KW-0813">Transport</keyword>
<organism evidence="7 8">
    <name type="scientific">Drosophila navojoa</name>
    <name type="common">Fruit fly</name>
    <dbReference type="NCBI Taxonomy" id="7232"/>
    <lineage>
        <taxon>Eukaryota</taxon>
        <taxon>Metazoa</taxon>
        <taxon>Ecdysozoa</taxon>
        <taxon>Arthropoda</taxon>
        <taxon>Hexapoda</taxon>
        <taxon>Insecta</taxon>
        <taxon>Pterygota</taxon>
        <taxon>Neoptera</taxon>
        <taxon>Endopterygota</taxon>
        <taxon>Diptera</taxon>
        <taxon>Brachycera</taxon>
        <taxon>Muscomorpha</taxon>
        <taxon>Ephydroidea</taxon>
        <taxon>Drosophilidae</taxon>
        <taxon>Drosophila</taxon>
    </lineage>
</organism>
<dbReference type="Pfam" id="PF13347">
    <property type="entry name" value="MFS_2"/>
    <property type="match status" value="1"/>
</dbReference>
<keyword evidence="4 6" id="KW-1133">Transmembrane helix</keyword>
<accession>A0A484BDV4</accession>
<dbReference type="GO" id="GO:0016020">
    <property type="term" value="C:membrane"/>
    <property type="evidence" value="ECO:0007669"/>
    <property type="project" value="UniProtKB-SubCell"/>
</dbReference>
<dbReference type="OMA" id="FNWDITI"/>
<proteinExistence type="predicted"/>
<dbReference type="PANTHER" id="PTHR19432:SF35">
    <property type="entry name" value="SOLUTE CARRIER FAMILY 45 MEMBER 3 ISOFORM X1"/>
    <property type="match status" value="1"/>
</dbReference>
<evidence type="ECO:0000256" key="5">
    <source>
        <dbReference type="ARBA" id="ARBA00023136"/>
    </source>
</evidence>
<evidence type="ECO:0000256" key="2">
    <source>
        <dbReference type="ARBA" id="ARBA00022448"/>
    </source>
</evidence>
<keyword evidence="5 6" id="KW-0472">Membrane</keyword>
<reference evidence="7 8" key="1">
    <citation type="journal article" date="2019" name="J. Hered.">
        <title>An Improved Genome Assembly for Drosophila navojoa, the Basal Species in the mojavensis Cluster.</title>
        <authorList>
            <person name="Vanderlinde T."/>
            <person name="Dupim E.G."/>
            <person name="Nazario-Yepiz N.O."/>
            <person name="Carvalho A.B."/>
        </authorList>
    </citation>
    <scope>NUCLEOTIDE SEQUENCE [LARGE SCALE GENOMIC DNA]</scope>
    <source>
        <strain evidence="7">Navoj_Jal97</strain>
        <tissue evidence="7">Whole organism</tissue>
    </source>
</reference>
<dbReference type="Gene3D" id="1.20.1250.20">
    <property type="entry name" value="MFS general substrate transporter like domains"/>
    <property type="match status" value="1"/>
</dbReference>
<dbReference type="Proteomes" id="UP000295192">
    <property type="component" value="Unassembled WGS sequence"/>
</dbReference>
<feature type="transmembrane region" description="Helical" evidence="6">
    <location>
        <begin position="219"/>
        <end position="239"/>
    </location>
</feature>
<feature type="transmembrane region" description="Helical" evidence="6">
    <location>
        <begin position="70"/>
        <end position="86"/>
    </location>
</feature>
<dbReference type="OrthoDB" id="28755at2759"/>
<evidence type="ECO:0000256" key="6">
    <source>
        <dbReference type="SAM" id="Phobius"/>
    </source>
</evidence>
<keyword evidence="8" id="KW-1185">Reference proteome</keyword>
<dbReference type="InterPro" id="IPR036259">
    <property type="entry name" value="MFS_trans_sf"/>
</dbReference>
<dbReference type="GO" id="GO:0008506">
    <property type="term" value="F:sucrose:proton symporter activity"/>
    <property type="evidence" value="ECO:0007669"/>
    <property type="project" value="TreeGrafter"/>
</dbReference>
<sequence length="338" mass="37839">MEKLHEYQGITGRLHQWRDNIKEKYSSINQENSTNIFEKAKNTALDQLKGNASANADYSHIYRYKTRAELVRVSAAVMGIEFSYAAETAFVSPTLLKIGVEHQHMTLVWALSPLVGFFLCPILGSFSDRCKLNMGRRRPFIIILSIGVFLVLGTVLLDFDADACQSPSRAYLLDVCIPEDHAKGLSTFTIMAGLGGFFGYSMGGLNWDETEIGRRLGGHVKAVFTIITFIFIACVSFTITSFTEIPLWALSTSLRQKEKCQADGTSANYGTITNDDDCKSDKNYVELTPPAPTEHFGEKDNFDETSFTENPEAMIQPSNEVEGDISLQHWNMRYNMIC</sequence>
<dbReference type="EMBL" id="LSRL02000063">
    <property type="protein sequence ID" value="TDG46180.1"/>
    <property type="molecule type" value="Genomic_DNA"/>
</dbReference>
<evidence type="ECO:0000313" key="7">
    <source>
        <dbReference type="EMBL" id="TDG46180.1"/>
    </source>
</evidence>
<evidence type="ECO:0000256" key="1">
    <source>
        <dbReference type="ARBA" id="ARBA00004141"/>
    </source>
</evidence>
<gene>
    <name evidence="7" type="ORF">AWZ03_007388</name>
</gene>